<dbReference type="InterPro" id="IPR037682">
    <property type="entry name" value="TonB_C"/>
</dbReference>
<accession>A0A372NW67</accession>
<dbReference type="GO" id="GO:0055085">
    <property type="term" value="P:transmembrane transport"/>
    <property type="evidence" value="ECO:0007669"/>
    <property type="project" value="InterPro"/>
</dbReference>
<dbReference type="GO" id="GO:0098797">
    <property type="term" value="C:plasma membrane protein complex"/>
    <property type="evidence" value="ECO:0007669"/>
    <property type="project" value="TreeGrafter"/>
</dbReference>
<proteinExistence type="predicted"/>
<gene>
    <name evidence="3" type="ORF">D0C36_02100</name>
</gene>
<dbReference type="Proteomes" id="UP000264217">
    <property type="component" value="Unassembled WGS sequence"/>
</dbReference>
<keyword evidence="4" id="KW-1185">Reference proteome</keyword>
<feature type="signal peptide" evidence="1">
    <location>
        <begin position="1"/>
        <end position="20"/>
    </location>
</feature>
<dbReference type="GO" id="GO:0031992">
    <property type="term" value="F:energy transducer activity"/>
    <property type="evidence" value="ECO:0007669"/>
    <property type="project" value="TreeGrafter"/>
</dbReference>
<name>A0A372NW67_9SPHI</name>
<sequence length="137" mass="15417">MLKRLYIVLFLLTALTTVNAQSVRKITDTIVYTVVDLPPQFPGGDVGLLKFFSKNFRFPDSTDLNNYTGRVVLQLLIEKDGRVSKSSVYKLTKSTVVSRAVARTFEKSPRWKPGIKNGKPVRSFCLVPFSCIMPAEE</sequence>
<feature type="chain" id="PRO_5016572132" description="TonB C-terminal domain-containing protein" evidence="1">
    <location>
        <begin position="21"/>
        <end position="137"/>
    </location>
</feature>
<protein>
    <recommendedName>
        <fullName evidence="2">TonB C-terminal domain-containing protein</fullName>
    </recommendedName>
</protein>
<evidence type="ECO:0000313" key="3">
    <source>
        <dbReference type="EMBL" id="RFZ94370.1"/>
    </source>
</evidence>
<evidence type="ECO:0000313" key="4">
    <source>
        <dbReference type="Proteomes" id="UP000264217"/>
    </source>
</evidence>
<dbReference type="AlphaFoldDB" id="A0A372NW67"/>
<reference evidence="3 4" key="1">
    <citation type="submission" date="2018-08" db="EMBL/GenBank/DDBJ databases">
        <title>Mucilaginibacter sp. MYSH2.</title>
        <authorList>
            <person name="Seo T."/>
        </authorList>
    </citation>
    <scope>NUCLEOTIDE SEQUENCE [LARGE SCALE GENOMIC DNA]</scope>
    <source>
        <strain evidence="3 4">MYSH2</strain>
    </source>
</reference>
<dbReference type="OrthoDB" id="649093at2"/>
<dbReference type="Gene3D" id="3.30.1150.10">
    <property type="match status" value="1"/>
</dbReference>
<dbReference type="SUPFAM" id="SSF74653">
    <property type="entry name" value="TolA/TonB C-terminal domain"/>
    <property type="match status" value="1"/>
</dbReference>
<dbReference type="EMBL" id="QWDC01000001">
    <property type="protein sequence ID" value="RFZ94370.1"/>
    <property type="molecule type" value="Genomic_DNA"/>
</dbReference>
<organism evidence="3 4">
    <name type="scientific">Mucilaginibacter conchicola</name>
    <dbReference type="NCBI Taxonomy" id="2303333"/>
    <lineage>
        <taxon>Bacteria</taxon>
        <taxon>Pseudomonadati</taxon>
        <taxon>Bacteroidota</taxon>
        <taxon>Sphingobacteriia</taxon>
        <taxon>Sphingobacteriales</taxon>
        <taxon>Sphingobacteriaceae</taxon>
        <taxon>Mucilaginibacter</taxon>
    </lineage>
</organism>
<dbReference type="Pfam" id="PF03544">
    <property type="entry name" value="TonB_C"/>
    <property type="match status" value="1"/>
</dbReference>
<dbReference type="PANTHER" id="PTHR33446">
    <property type="entry name" value="PROTEIN TONB-RELATED"/>
    <property type="match status" value="1"/>
</dbReference>
<keyword evidence="1" id="KW-0732">Signal</keyword>
<comment type="caution">
    <text evidence="3">The sequence shown here is derived from an EMBL/GenBank/DDBJ whole genome shotgun (WGS) entry which is preliminary data.</text>
</comment>
<dbReference type="InterPro" id="IPR051045">
    <property type="entry name" value="TonB-dependent_transducer"/>
</dbReference>
<feature type="domain" description="TonB C-terminal" evidence="2">
    <location>
        <begin position="55"/>
        <end position="129"/>
    </location>
</feature>
<evidence type="ECO:0000259" key="2">
    <source>
        <dbReference type="Pfam" id="PF03544"/>
    </source>
</evidence>
<dbReference type="PANTHER" id="PTHR33446:SF2">
    <property type="entry name" value="PROTEIN TONB"/>
    <property type="match status" value="1"/>
</dbReference>
<dbReference type="RefSeq" id="WP_117389933.1">
    <property type="nucleotide sequence ID" value="NZ_QWDC01000001.1"/>
</dbReference>
<evidence type="ECO:0000256" key="1">
    <source>
        <dbReference type="SAM" id="SignalP"/>
    </source>
</evidence>